<dbReference type="NCBIfam" id="TIGR03083">
    <property type="entry name" value="maleylpyruvate isomerase family mycothiol-dependent enzyme"/>
    <property type="match status" value="1"/>
</dbReference>
<dbReference type="KEGG" id="sgrg:L0C25_05025"/>
<dbReference type="Gene3D" id="1.20.120.450">
    <property type="entry name" value="dinb family like domain"/>
    <property type="match status" value="1"/>
</dbReference>
<dbReference type="InterPro" id="IPR017517">
    <property type="entry name" value="Maleyloyr_isom"/>
</dbReference>
<protein>
    <submittedName>
        <fullName evidence="2">TIGR03086 family metal-binding protein</fullName>
    </submittedName>
</protein>
<dbReference type="InterPro" id="IPR017520">
    <property type="entry name" value="CHP03086"/>
</dbReference>
<organism evidence="2 3">
    <name type="scientific">Solicola gregarius</name>
    <dbReference type="NCBI Taxonomy" id="2908642"/>
    <lineage>
        <taxon>Bacteria</taxon>
        <taxon>Bacillati</taxon>
        <taxon>Actinomycetota</taxon>
        <taxon>Actinomycetes</taxon>
        <taxon>Propionibacteriales</taxon>
        <taxon>Nocardioidaceae</taxon>
        <taxon>Solicola</taxon>
    </lineage>
</organism>
<dbReference type="RefSeq" id="WP_271635344.1">
    <property type="nucleotide sequence ID" value="NZ_CP094970.1"/>
</dbReference>
<feature type="domain" description="Mycothiol-dependent maleylpyruvate isomerase metal-binding" evidence="1">
    <location>
        <begin position="9"/>
        <end position="124"/>
    </location>
</feature>
<keyword evidence="3" id="KW-1185">Reference proteome</keyword>
<accession>A0AA46TJJ8</accession>
<dbReference type="AlphaFoldDB" id="A0AA46TJJ8"/>
<dbReference type="NCBIfam" id="TIGR03086">
    <property type="entry name" value="TIGR03086 family metal-binding protein"/>
    <property type="match status" value="1"/>
</dbReference>
<reference evidence="2" key="1">
    <citation type="submission" date="2022-01" db="EMBL/GenBank/DDBJ databases">
        <title>Nocardioidaceae gen. sp. A5X3R13.</title>
        <authorList>
            <person name="Lopez Marin M.A."/>
            <person name="Uhlik O."/>
        </authorList>
    </citation>
    <scope>NUCLEOTIDE SEQUENCE</scope>
    <source>
        <strain evidence="2">A5X3R13</strain>
    </source>
</reference>
<sequence length="182" mass="20232">MESIAQRYARLRHSFAAKVAAVPVERWQNRSPCEDWTALDVVRHVIETQRTFERLVDRELEPGPPVDDDPNGAFLAATDQVQAHLDDPETAKAGYTGYFGPTTFEESIDGFLSMDLVVHGWDLARAAGLDEHIDPADVAWVWSRAEALNDTMRGPKTYGPAIDAEPDASDQDKLLAFLGRQP</sequence>
<dbReference type="InterPro" id="IPR024344">
    <property type="entry name" value="MDMPI_metal-binding"/>
</dbReference>
<dbReference type="InterPro" id="IPR034660">
    <property type="entry name" value="DinB/YfiT-like"/>
</dbReference>
<evidence type="ECO:0000313" key="2">
    <source>
        <dbReference type="EMBL" id="UYM06441.1"/>
    </source>
</evidence>
<evidence type="ECO:0000259" key="1">
    <source>
        <dbReference type="Pfam" id="PF11716"/>
    </source>
</evidence>
<dbReference type="EMBL" id="CP094970">
    <property type="protein sequence ID" value="UYM06441.1"/>
    <property type="molecule type" value="Genomic_DNA"/>
</dbReference>
<proteinExistence type="predicted"/>
<dbReference type="Pfam" id="PF11716">
    <property type="entry name" value="MDMPI_N"/>
    <property type="match status" value="1"/>
</dbReference>
<dbReference type="SUPFAM" id="SSF109854">
    <property type="entry name" value="DinB/YfiT-like putative metalloenzymes"/>
    <property type="match status" value="1"/>
</dbReference>
<dbReference type="Proteomes" id="UP001164390">
    <property type="component" value="Chromosome"/>
</dbReference>
<dbReference type="GO" id="GO:0046872">
    <property type="term" value="F:metal ion binding"/>
    <property type="evidence" value="ECO:0007669"/>
    <property type="project" value="InterPro"/>
</dbReference>
<gene>
    <name evidence="2" type="ORF">L0C25_05025</name>
</gene>
<evidence type="ECO:0000313" key="3">
    <source>
        <dbReference type="Proteomes" id="UP001164390"/>
    </source>
</evidence>
<name>A0AA46TJJ8_9ACTN</name>